<keyword evidence="6" id="KW-0064">Aspartyl protease</keyword>
<dbReference type="InterPro" id="IPR050951">
    <property type="entry name" value="Retrovirus_Pol_polyprotein"/>
</dbReference>
<keyword evidence="21" id="KW-1185">Reference proteome</keyword>
<dbReference type="SMART" id="SM00343">
    <property type="entry name" value="ZnF_C2HC"/>
    <property type="match status" value="3"/>
</dbReference>
<name>A0A2Z6MQR3_TRISU</name>
<evidence type="ECO:0000259" key="19">
    <source>
        <dbReference type="PROSITE" id="PS50994"/>
    </source>
</evidence>
<gene>
    <name evidence="20" type="ORF">TSUD_14920</name>
</gene>
<dbReference type="GO" id="GO:0006508">
    <property type="term" value="P:proteolysis"/>
    <property type="evidence" value="ECO:0007669"/>
    <property type="project" value="UniProtKB-KW"/>
</dbReference>
<feature type="region of interest" description="Disordered" evidence="17">
    <location>
        <begin position="215"/>
        <end position="243"/>
    </location>
</feature>
<dbReference type="InterPro" id="IPR041588">
    <property type="entry name" value="Integrase_H2C2"/>
</dbReference>
<evidence type="ECO:0000256" key="4">
    <source>
        <dbReference type="ARBA" id="ARBA00022722"/>
    </source>
</evidence>
<dbReference type="Gene3D" id="3.30.420.10">
    <property type="entry name" value="Ribonuclease H-like superfamily/Ribonuclease H"/>
    <property type="match status" value="1"/>
</dbReference>
<dbReference type="InterPro" id="IPR021109">
    <property type="entry name" value="Peptidase_aspartic_dom_sf"/>
</dbReference>
<feature type="domain" description="CCHC-type" evidence="18">
    <location>
        <begin position="289"/>
        <end position="304"/>
    </location>
</feature>
<keyword evidence="9" id="KW-0460">Magnesium</keyword>
<keyword evidence="13" id="KW-0238">DNA-binding</keyword>
<keyword evidence="3" id="KW-0548">Nucleotidyltransferase</keyword>
<dbReference type="SUPFAM" id="SSF53098">
    <property type="entry name" value="Ribonuclease H-like"/>
    <property type="match status" value="1"/>
</dbReference>
<keyword evidence="11" id="KW-0695">RNA-directed DNA polymerase</keyword>
<dbReference type="InterPro" id="IPR043502">
    <property type="entry name" value="DNA/RNA_pol_sf"/>
</dbReference>
<feature type="domain" description="Integrase catalytic" evidence="19">
    <location>
        <begin position="985"/>
        <end position="1096"/>
    </location>
</feature>
<dbReference type="GO" id="GO:0015074">
    <property type="term" value="P:DNA integration"/>
    <property type="evidence" value="ECO:0007669"/>
    <property type="project" value="UniProtKB-KW"/>
</dbReference>
<feature type="domain" description="CCHC-type" evidence="18">
    <location>
        <begin position="269"/>
        <end position="283"/>
    </location>
</feature>
<dbReference type="SUPFAM" id="SSF57756">
    <property type="entry name" value="Retrovirus zinc finger-like domains"/>
    <property type="match status" value="1"/>
</dbReference>
<keyword evidence="12" id="KW-0239">DNA-directed DNA polymerase</keyword>
<evidence type="ECO:0000256" key="1">
    <source>
        <dbReference type="ARBA" id="ARBA00022670"/>
    </source>
</evidence>
<dbReference type="Pfam" id="PF00078">
    <property type="entry name" value="RVT_1"/>
    <property type="match status" value="1"/>
</dbReference>
<evidence type="ECO:0000256" key="3">
    <source>
        <dbReference type="ARBA" id="ARBA00022695"/>
    </source>
</evidence>
<dbReference type="Gene3D" id="4.10.60.10">
    <property type="entry name" value="Zinc finger, CCHC-type"/>
    <property type="match status" value="1"/>
</dbReference>
<dbReference type="OrthoDB" id="1158383at2759"/>
<keyword evidence="2" id="KW-0808">Transferase</keyword>
<evidence type="ECO:0008006" key="22">
    <source>
        <dbReference type="Google" id="ProtNLM"/>
    </source>
</evidence>
<dbReference type="FunFam" id="3.10.20.370:FF:000001">
    <property type="entry name" value="Retrovirus-related Pol polyprotein from transposon 17.6-like protein"/>
    <property type="match status" value="1"/>
</dbReference>
<dbReference type="FunFam" id="3.30.70.270:FF:000020">
    <property type="entry name" value="Transposon Tf2-6 polyprotein-like Protein"/>
    <property type="match status" value="1"/>
</dbReference>
<dbReference type="CDD" id="cd09274">
    <property type="entry name" value="RNase_HI_RT_Ty3"/>
    <property type="match status" value="1"/>
</dbReference>
<evidence type="ECO:0000256" key="17">
    <source>
        <dbReference type="SAM" id="MobiDB-lite"/>
    </source>
</evidence>
<dbReference type="Pfam" id="PF17919">
    <property type="entry name" value="RT_RNaseH_2"/>
    <property type="match status" value="1"/>
</dbReference>
<evidence type="ECO:0000256" key="2">
    <source>
        <dbReference type="ARBA" id="ARBA00022679"/>
    </source>
</evidence>
<dbReference type="InterPro" id="IPR012337">
    <property type="entry name" value="RNaseH-like_sf"/>
</dbReference>
<dbReference type="Gene3D" id="3.30.70.270">
    <property type="match status" value="3"/>
</dbReference>
<evidence type="ECO:0000256" key="16">
    <source>
        <dbReference type="PROSITE-ProRule" id="PRU00047"/>
    </source>
</evidence>
<dbReference type="Gene3D" id="2.40.70.10">
    <property type="entry name" value="Acid Proteases"/>
    <property type="match status" value="1"/>
</dbReference>
<dbReference type="Pfam" id="PF24626">
    <property type="entry name" value="SH3_Tf2-1"/>
    <property type="match status" value="1"/>
</dbReference>
<dbReference type="PROSITE" id="PS50158">
    <property type="entry name" value="ZF_CCHC"/>
    <property type="match status" value="3"/>
</dbReference>
<evidence type="ECO:0000256" key="7">
    <source>
        <dbReference type="ARBA" id="ARBA00022759"/>
    </source>
</evidence>
<evidence type="ECO:0000256" key="15">
    <source>
        <dbReference type="ARBA" id="ARBA00023268"/>
    </source>
</evidence>
<dbReference type="GO" id="GO:0006310">
    <property type="term" value="P:DNA recombination"/>
    <property type="evidence" value="ECO:0007669"/>
    <property type="project" value="UniProtKB-KW"/>
</dbReference>
<dbReference type="Pfam" id="PF00098">
    <property type="entry name" value="zf-CCHC"/>
    <property type="match status" value="3"/>
</dbReference>
<dbReference type="Pfam" id="PF17921">
    <property type="entry name" value="Integrase_H2C2"/>
    <property type="match status" value="1"/>
</dbReference>
<reference evidence="21" key="1">
    <citation type="journal article" date="2017" name="Front. Plant Sci.">
        <title>Climate Clever Clovers: New Paradigm to Reduce the Environmental Footprint of Ruminants by Breeding Low Methanogenic Forages Utilizing Haplotype Variation.</title>
        <authorList>
            <person name="Kaur P."/>
            <person name="Appels R."/>
            <person name="Bayer P.E."/>
            <person name="Keeble-Gagnere G."/>
            <person name="Wang J."/>
            <person name="Hirakawa H."/>
            <person name="Shirasawa K."/>
            <person name="Vercoe P."/>
            <person name="Stefanova K."/>
            <person name="Durmic Z."/>
            <person name="Nichols P."/>
            <person name="Revell C."/>
            <person name="Isobe S.N."/>
            <person name="Edwards D."/>
            <person name="Erskine W."/>
        </authorList>
    </citation>
    <scope>NUCLEOTIDE SEQUENCE [LARGE SCALE GENOMIC DNA]</scope>
    <source>
        <strain evidence="21">cv. Daliak</strain>
    </source>
</reference>
<dbReference type="InterPro" id="IPR041577">
    <property type="entry name" value="RT_RNaseH_2"/>
</dbReference>
<dbReference type="Proteomes" id="UP000242715">
    <property type="component" value="Unassembled WGS sequence"/>
</dbReference>
<protein>
    <recommendedName>
        <fullName evidence="22">Reverse transcriptase</fullName>
    </recommendedName>
</protein>
<keyword evidence="1" id="KW-0645">Protease</keyword>
<dbReference type="InterPro" id="IPR005162">
    <property type="entry name" value="Retrotrans_gag_dom"/>
</dbReference>
<dbReference type="InterPro" id="IPR001878">
    <property type="entry name" value="Znf_CCHC"/>
</dbReference>
<dbReference type="InterPro" id="IPR000477">
    <property type="entry name" value="RT_dom"/>
</dbReference>
<keyword evidence="15" id="KW-0511">Multifunctional enzyme</keyword>
<dbReference type="InterPro" id="IPR036875">
    <property type="entry name" value="Znf_CCHC_sf"/>
</dbReference>
<evidence type="ECO:0000256" key="6">
    <source>
        <dbReference type="ARBA" id="ARBA00022750"/>
    </source>
</evidence>
<evidence type="ECO:0000256" key="13">
    <source>
        <dbReference type="ARBA" id="ARBA00023125"/>
    </source>
</evidence>
<dbReference type="InterPro" id="IPR001584">
    <property type="entry name" value="Integrase_cat-core"/>
</dbReference>
<dbReference type="GO" id="GO:0003887">
    <property type="term" value="F:DNA-directed DNA polymerase activity"/>
    <property type="evidence" value="ECO:0007669"/>
    <property type="project" value="UniProtKB-KW"/>
</dbReference>
<sequence length="1236" mass="141491">MAGRTSAQIAEALTILTNLMTRDNDPAREDEKRLERFLKHKPSFFTGGYAPEVAVKWVEELEIIFEAMGCSEVNKSTLGTYVLREEACQWWKSAKLRLGIGAMMVTWEMFKREFMRNYFTADVKSKKVVEFMKLEQGNMSVAEYAAKFQSLCAFSPYYNTAEAEHDKCVKFESGLRPDIKHLIGFSEIQNFATLVAKSRICDEDGKANSSYYKAMTEKRGKRQDRGKPYGDKGKKAIESSGTKKRNNGQCYKCGEMGHKSFECPKKVDKCFNCGKLGHRSDVCDWKPTCFNCGEEGHKSPACKKSKKAMGKMFALNGRNADQVDNLIREMSGRMEIETPASGSVTTRLVCRDCPVTVFDRHFGMDLVCIQLSGIDVIFGMCIQLSGIDVIFGMNWLIFNQVHINCCEKNVVFPKPEECFQLMSKKEVVESLKEPVEMFALFASLKLDEIVKMDELPVVCEFPDVFPEDISDVPPEREVEFTIDLVPGTSPISMAPYRMSASELNELKKQLEELLEKKFIRPSVSPWGAPVLLVKKKEGTMRLCIDYRQLNKVTIKNKYPLPRIDDLMDQLVGACVFSKIDLRSGYHQIRVKTEDIPKTAFGTRYGHYEHSSEEEHRDHLRIVLDVLKEKKLYAKLSKCEFWLKEISFLSHVISSGGIAVDPAKIDAVLQWRTPESVSEIRSFLGLAGYYRRFIEGFSKLALPLTQLTRKDEAFVWDANCEKSFQELKKRLTTAPVLVLPDDKEPFVVYCDASKMGLGGVLMQEGKVMAYASRQLKIHERNYPTHDLELAAVVFSLKVWRHYLYGSKFEVFSDHKSLKYLFDQKELNMRKSLHMSALMVKELGLIEEFRDLSLVCEITPKSVKLGMLKLTSPFLENIKECQTTNKKLMEKLALVVEEGKKVNFKIDERGIIRFRGRVCVPDVPELKKMIMDEGHRSGLSIHPGVTKMYQDLKKLFWWPGMKRQISEYVYACLICQKSKIEHQKPSGLLQPLFVPEWKWDSIAMDFVGGLPRTVKGNEVIWVVTDRLTKSAHFIAIKKGTLVPKLAEIYVDQIVRLHGIPSSIVSDRDPRFTSRFWESLQEALGTKLRLSSAYHPQTDEFTYNNSFHSSIGMTPFEALYGRRCRTPLCWYESGENVVLGPEIVHKTTEKIRMIREKMKASQSHQKSYHDKRRKDIEFQEGDHVFLRVTSTTGVGRALKSRKLTSWFIGPFQISERVGKVAYRIALPPSLANLHDVFHM</sequence>
<dbReference type="PANTHER" id="PTHR37984:SF5">
    <property type="entry name" value="PROTEIN NYNRIN-LIKE"/>
    <property type="match status" value="1"/>
</dbReference>
<dbReference type="InterPro" id="IPR036397">
    <property type="entry name" value="RNaseH_sf"/>
</dbReference>
<keyword evidence="7" id="KW-0255">Endonuclease</keyword>
<keyword evidence="5" id="KW-0479">Metal-binding</keyword>
<accession>A0A2Z6MQR3</accession>
<dbReference type="GO" id="GO:0008270">
    <property type="term" value="F:zinc ion binding"/>
    <property type="evidence" value="ECO:0007669"/>
    <property type="project" value="UniProtKB-KW"/>
</dbReference>
<keyword evidence="14" id="KW-0233">DNA recombination</keyword>
<dbReference type="Pfam" id="PF03732">
    <property type="entry name" value="Retrotrans_gag"/>
    <property type="match status" value="1"/>
</dbReference>
<evidence type="ECO:0000313" key="21">
    <source>
        <dbReference type="Proteomes" id="UP000242715"/>
    </source>
</evidence>
<evidence type="ECO:0000256" key="8">
    <source>
        <dbReference type="ARBA" id="ARBA00022801"/>
    </source>
</evidence>
<evidence type="ECO:0000256" key="12">
    <source>
        <dbReference type="ARBA" id="ARBA00022932"/>
    </source>
</evidence>
<dbReference type="GO" id="GO:0004519">
    <property type="term" value="F:endonuclease activity"/>
    <property type="evidence" value="ECO:0007669"/>
    <property type="project" value="UniProtKB-KW"/>
</dbReference>
<dbReference type="PANTHER" id="PTHR37984">
    <property type="entry name" value="PROTEIN CBG26694"/>
    <property type="match status" value="1"/>
</dbReference>
<evidence type="ECO:0000256" key="14">
    <source>
        <dbReference type="ARBA" id="ARBA00023172"/>
    </source>
</evidence>
<evidence type="ECO:0000259" key="18">
    <source>
        <dbReference type="PROSITE" id="PS50158"/>
    </source>
</evidence>
<keyword evidence="8" id="KW-0378">Hydrolase</keyword>
<dbReference type="SUPFAM" id="SSF56672">
    <property type="entry name" value="DNA/RNA polymerases"/>
    <property type="match status" value="1"/>
</dbReference>
<dbReference type="EMBL" id="DF973355">
    <property type="protein sequence ID" value="GAU27512.1"/>
    <property type="molecule type" value="Genomic_DNA"/>
</dbReference>
<keyword evidence="10" id="KW-0229">DNA integration</keyword>
<evidence type="ECO:0000256" key="10">
    <source>
        <dbReference type="ARBA" id="ARBA00022908"/>
    </source>
</evidence>
<dbReference type="Pfam" id="PF08284">
    <property type="entry name" value="RVP_2"/>
    <property type="match status" value="2"/>
</dbReference>
<dbReference type="Gene3D" id="3.10.10.10">
    <property type="entry name" value="HIV Type 1 Reverse Transcriptase, subunit A, domain 1"/>
    <property type="match status" value="1"/>
</dbReference>
<dbReference type="AlphaFoldDB" id="A0A2Z6MQR3"/>
<evidence type="ECO:0000256" key="11">
    <source>
        <dbReference type="ARBA" id="ARBA00022918"/>
    </source>
</evidence>
<dbReference type="CDD" id="cd01647">
    <property type="entry name" value="RT_LTR"/>
    <property type="match status" value="1"/>
</dbReference>
<keyword evidence="4" id="KW-0540">Nuclease</keyword>
<evidence type="ECO:0000256" key="9">
    <source>
        <dbReference type="ARBA" id="ARBA00022842"/>
    </source>
</evidence>
<dbReference type="Gene3D" id="1.10.340.70">
    <property type="match status" value="1"/>
</dbReference>
<keyword evidence="16" id="KW-0863">Zinc-finger</keyword>
<evidence type="ECO:0000313" key="20">
    <source>
        <dbReference type="EMBL" id="GAU27512.1"/>
    </source>
</evidence>
<feature type="domain" description="CCHC-type" evidence="18">
    <location>
        <begin position="250"/>
        <end position="265"/>
    </location>
</feature>
<dbReference type="GO" id="GO:0003964">
    <property type="term" value="F:RNA-directed DNA polymerase activity"/>
    <property type="evidence" value="ECO:0007669"/>
    <property type="project" value="UniProtKB-KW"/>
</dbReference>
<dbReference type="InterPro" id="IPR056924">
    <property type="entry name" value="SH3_Tf2-1"/>
</dbReference>
<dbReference type="PROSITE" id="PS50994">
    <property type="entry name" value="INTEGRASE"/>
    <property type="match status" value="1"/>
</dbReference>
<dbReference type="GO" id="GO:0003677">
    <property type="term" value="F:DNA binding"/>
    <property type="evidence" value="ECO:0007669"/>
    <property type="project" value="UniProtKB-KW"/>
</dbReference>
<keyword evidence="16" id="KW-0862">Zinc</keyword>
<feature type="compositionally biased region" description="Basic and acidic residues" evidence="17">
    <location>
        <begin position="215"/>
        <end position="237"/>
    </location>
</feature>
<evidence type="ECO:0000256" key="5">
    <source>
        <dbReference type="ARBA" id="ARBA00022723"/>
    </source>
</evidence>
<proteinExistence type="predicted"/>
<organism evidence="20 21">
    <name type="scientific">Trifolium subterraneum</name>
    <name type="common">Subterranean clover</name>
    <dbReference type="NCBI Taxonomy" id="3900"/>
    <lineage>
        <taxon>Eukaryota</taxon>
        <taxon>Viridiplantae</taxon>
        <taxon>Streptophyta</taxon>
        <taxon>Embryophyta</taxon>
        <taxon>Tracheophyta</taxon>
        <taxon>Spermatophyta</taxon>
        <taxon>Magnoliopsida</taxon>
        <taxon>eudicotyledons</taxon>
        <taxon>Gunneridae</taxon>
        <taxon>Pentapetalae</taxon>
        <taxon>rosids</taxon>
        <taxon>fabids</taxon>
        <taxon>Fabales</taxon>
        <taxon>Fabaceae</taxon>
        <taxon>Papilionoideae</taxon>
        <taxon>50 kb inversion clade</taxon>
        <taxon>NPAAA clade</taxon>
        <taxon>Hologalegina</taxon>
        <taxon>IRL clade</taxon>
        <taxon>Trifolieae</taxon>
        <taxon>Trifolium</taxon>
    </lineage>
</organism>
<dbReference type="GO" id="GO:0004190">
    <property type="term" value="F:aspartic-type endopeptidase activity"/>
    <property type="evidence" value="ECO:0007669"/>
    <property type="project" value="UniProtKB-KW"/>
</dbReference>
<dbReference type="InterPro" id="IPR043128">
    <property type="entry name" value="Rev_trsase/Diguanyl_cyclase"/>
</dbReference>